<dbReference type="EMBL" id="JH992989">
    <property type="protein sequence ID" value="EKX47681.1"/>
    <property type="molecule type" value="Genomic_DNA"/>
</dbReference>
<keyword evidence="4" id="KW-1185">Reference proteome</keyword>
<evidence type="ECO:0000313" key="3">
    <source>
        <dbReference type="EnsemblProtists" id="EKX47681"/>
    </source>
</evidence>
<accession>L1JGP9</accession>
<dbReference type="PaxDb" id="55529-EKX47681"/>
<feature type="chain" id="PRO_5008771286" description="IPT/TIG domain-containing protein" evidence="1">
    <location>
        <begin position="27"/>
        <end position="1445"/>
    </location>
</feature>
<keyword evidence="1" id="KW-0732">Signal</keyword>
<reference evidence="3" key="3">
    <citation type="submission" date="2016-03" db="UniProtKB">
        <authorList>
            <consortium name="EnsemblProtists"/>
        </authorList>
    </citation>
    <scope>IDENTIFICATION</scope>
</reference>
<name>L1JGP9_GUITC</name>
<dbReference type="GeneID" id="17304297"/>
<reference evidence="2 4" key="1">
    <citation type="journal article" date="2012" name="Nature">
        <title>Algal genomes reveal evolutionary mosaicism and the fate of nucleomorphs.</title>
        <authorList>
            <consortium name="DOE Joint Genome Institute"/>
            <person name="Curtis B.A."/>
            <person name="Tanifuji G."/>
            <person name="Burki F."/>
            <person name="Gruber A."/>
            <person name="Irimia M."/>
            <person name="Maruyama S."/>
            <person name="Arias M.C."/>
            <person name="Ball S.G."/>
            <person name="Gile G.H."/>
            <person name="Hirakawa Y."/>
            <person name="Hopkins J.F."/>
            <person name="Kuo A."/>
            <person name="Rensing S.A."/>
            <person name="Schmutz J."/>
            <person name="Symeonidi A."/>
            <person name="Elias M."/>
            <person name="Eveleigh R.J."/>
            <person name="Herman E.K."/>
            <person name="Klute M.J."/>
            <person name="Nakayama T."/>
            <person name="Obornik M."/>
            <person name="Reyes-Prieto A."/>
            <person name="Armbrust E.V."/>
            <person name="Aves S.J."/>
            <person name="Beiko R.G."/>
            <person name="Coutinho P."/>
            <person name="Dacks J.B."/>
            <person name="Durnford D.G."/>
            <person name="Fast N.M."/>
            <person name="Green B.R."/>
            <person name="Grisdale C.J."/>
            <person name="Hempel F."/>
            <person name="Henrissat B."/>
            <person name="Hoppner M.P."/>
            <person name="Ishida K."/>
            <person name="Kim E."/>
            <person name="Koreny L."/>
            <person name="Kroth P.G."/>
            <person name="Liu Y."/>
            <person name="Malik S.B."/>
            <person name="Maier U.G."/>
            <person name="McRose D."/>
            <person name="Mock T."/>
            <person name="Neilson J.A."/>
            <person name="Onodera N.T."/>
            <person name="Poole A.M."/>
            <person name="Pritham E.J."/>
            <person name="Richards T.A."/>
            <person name="Rocap G."/>
            <person name="Roy S.W."/>
            <person name="Sarai C."/>
            <person name="Schaack S."/>
            <person name="Shirato S."/>
            <person name="Slamovits C.H."/>
            <person name="Spencer D.F."/>
            <person name="Suzuki S."/>
            <person name="Worden A.Z."/>
            <person name="Zauner S."/>
            <person name="Barry K."/>
            <person name="Bell C."/>
            <person name="Bharti A.K."/>
            <person name="Crow J.A."/>
            <person name="Grimwood J."/>
            <person name="Kramer R."/>
            <person name="Lindquist E."/>
            <person name="Lucas S."/>
            <person name="Salamov A."/>
            <person name="McFadden G.I."/>
            <person name="Lane C.E."/>
            <person name="Keeling P.J."/>
            <person name="Gray M.W."/>
            <person name="Grigoriev I.V."/>
            <person name="Archibald J.M."/>
        </authorList>
    </citation>
    <scope>NUCLEOTIDE SEQUENCE</scope>
    <source>
        <strain evidence="2 4">CCMP2712</strain>
    </source>
</reference>
<evidence type="ECO:0000313" key="2">
    <source>
        <dbReference type="EMBL" id="EKX47681.1"/>
    </source>
</evidence>
<dbReference type="CDD" id="cd00603">
    <property type="entry name" value="IPT_PCSR"/>
    <property type="match status" value="1"/>
</dbReference>
<evidence type="ECO:0000313" key="4">
    <source>
        <dbReference type="Proteomes" id="UP000011087"/>
    </source>
</evidence>
<dbReference type="Proteomes" id="UP000011087">
    <property type="component" value="Unassembled WGS sequence"/>
</dbReference>
<dbReference type="KEGG" id="gtt:GUITHDRAFT_137432"/>
<feature type="signal peptide" evidence="1">
    <location>
        <begin position="1"/>
        <end position="26"/>
    </location>
</feature>
<dbReference type="HOGENOM" id="CLU_251654_0_0_1"/>
<evidence type="ECO:0000256" key="1">
    <source>
        <dbReference type="SAM" id="SignalP"/>
    </source>
</evidence>
<dbReference type="RefSeq" id="XP_005834661.1">
    <property type="nucleotide sequence ID" value="XM_005834604.1"/>
</dbReference>
<proteinExistence type="predicted"/>
<evidence type="ECO:0008006" key="5">
    <source>
        <dbReference type="Google" id="ProtNLM"/>
    </source>
</evidence>
<sequence>MTRSHFPLSPLRASLGLLLLVSLARGLDIQVGSQNTDDASLAPGTSQYSSFNCSFASTCYFSSAAVAALLSIPQDVQFQVDGSILITQNLSWSTSAQLQLTASSIVISDVLSGRGTLLMQTQDVQLTGTGFLAFSGAKVQIQYPITTDYLCVSQVNNPACLLNLQKSIFELVEATTFTVYSMGSANSQLYIGNMNFSGVRLKISTIEMKSDFKLQALDVFDLPTNLTLTAAQTLTMQQSLRCSGDLLLGPGVDSTFNGEFMEAKTLTIATAVTLVVPSLTARFSVSGLFQLSSAMTGAGHEVNIAAADMQISVKKDDGGRIRLGLLGSYAGDLLLSNSELSLLNCNLLVLQGQHGGILVQGTSSSAFANILTALLIANGQGGGRDIRVYGPQSSSFLSLTLVSTGTIAFYAGLTTTPPTLLPLCCLSAISSHLLIVCSSLNITSSGYVYLASTISSQKKVEIVCSGSGIFCYYDASITADEVLHLAADLTVKREQVTVVLNADSDVGGTGSFQLDSGYSVSILGTITAGMSSISMRSTQKRICLGNQRVDNTVSNIAGCQSDAYFLETLTLDHISFQNEIAFLAAQSIYVGDLNRSSAGASFRFESDSLIEFNSDQVVLPQDLTALAAGGISFLVPVVSAGDILVDADNNNDGVGELVVQALLQAGGAASLTAASFSVDPPAFFSARDITITPKAYASTAVRLGAGGGGLNFSSSFLASISCPGNLTIGGETAAGEMVVENVSLTRVGSLVLNVQQPGGGGMLYLSGPLSLSARLFLSAGALIRCSPSLLLLLMHADALLVSASVQLSGTWSAPESRVEVVAEAEEVTAEESSMECKSIKLTAPRRISVLTSSLTVEEEAVGVSSSGFIAVQGNITVTAGDIRFNSSDFHLDGSLATPAGSIFFNAGGREVQMGMDSVDGAGGWWTNQSFSLSLLELASMRCSIELRVSTSSHMLVGSLPSSQLSLFAELLNVTRSLDWSSSLLLSPQSLLVILGNVSLLTGGSLLLTASSIRVGQEVDIHAQGSMYISCSTTSLLLPNVSFASEGDLLLNCSLAQQGKGLSFLAGINRTLQLEPSRVLSTAEQESGEALLIRADRFLLRGDIRANQGDVLFTSRSDQFDSSCTRIANSFLDSFLGREHLLASSSGRVWVEPSRPLLQEWRPQVLDPRGGSVLTLVGRYFGEPLAALKVTVGGRGCPQQDLDVASSVTFSWFLNTSSRVPRVFTSFLLTCRAPAGTGAGLELVAFAFCMPSRHIRSLRYQPPLLLAACEAPAASCPPPSAVSLRARTSRALQLLGENFGVTPSNIRVLLQPLAPSGALAAPRAGSEVRWISDSSVSSSLPPLLHDDAVLLSVDVNGQVAHLLEPVKVVGAARYPWDCEGTRTCGGKGKEGICQAAACLTCCERSCQSQWIADVAAREEGLRVDDVMPDPTAVCSRLCWTYCEDMT</sequence>
<protein>
    <recommendedName>
        <fullName evidence="5">IPT/TIG domain-containing protein</fullName>
    </recommendedName>
</protein>
<dbReference type="EnsemblProtists" id="EKX47681">
    <property type="protein sequence ID" value="EKX47681"/>
    <property type="gene ID" value="GUITHDRAFT_137432"/>
</dbReference>
<organism evidence="2">
    <name type="scientific">Guillardia theta (strain CCMP2712)</name>
    <name type="common">Cryptophyte</name>
    <dbReference type="NCBI Taxonomy" id="905079"/>
    <lineage>
        <taxon>Eukaryota</taxon>
        <taxon>Cryptophyceae</taxon>
        <taxon>Pyrenomonadales</taxon>
        <taxon>Geminigeraceae</taxon>
        <taxon>Guillardia</taxon>
    </lineage>
</organism>
<reference evidence="4" key="2">
    <citation type="submission" date="2012-11" db="EMBL/GenBank/DDBJ databases">
        <authorList>
            <person name="Kuo A."/>
            <person name="Curtis B.A."/>
            <person name="Tanifuji G."/>
            <person name="Burki F."/>
            <person name="Gruber A."/>
            <person name="Irimia M."/>
            <person name="Maruyama S."/>
            <person name="Arias M.C."/>
            <person name="Ball S.G."/>
            <person name="Gile G.H."/>
            <person name="Hirakawa Y."/>
            <person name="Hopkins J.F."/>
            <person name="Rensing S.A."/>
            <person name="Schmutz J."/>
            <person name="Symeonidi A."/>
            <person name="Elias M."/>
            <person name="Eveleigh R.J."/>
            <person name="Herman E.K."/>
            <person name="Klute M.J."/>
            <person name="Nakayama T."/>
            <person name="Obornik M."/>
            <person name="Reyes-Prieto A."/>
            <person name="Armbrust E.V."/>
            <person name="Aves S.J."/>
            <person name="Beiko R.G."/>
            <person name="Coutinho P."/>
            <person name="Dacks J.B."/>
            <person name="Durnford D.G."/>
            <person name="Fast N.M."/>
            <person name="Green B.R."/>
            <person name="Grisdale C."/>
            <person name="Hempe F."/>
            <person name="Henrissat B."/>
            <person name="Hoppner M.P."/>
            <person name="Ishida K.-I."/>
            <person name="Kim E."/>
            <person name="Koreny L."/>
            <person name="Kroth P.G."/>
            <person name="Liu Y."/>
            <person name="Malik S.-B."/>
            <person name="Maier U.G."/>
            <person name="McRose D."/>
            <person name="Mock T."/>
            <person name="Neilson J.A."/>
            <person name="Onodera N.T."/>
            <person name="Poole A.M."/>
            <person name="Pritham E.J."/>
            <person name="Richards T.A."/>
            <person name="Rocap G."/>
            <person name="Roy S.W."/>
            <person name="Sarai C."/>
            <person name="Schaack S."/>
            <person name="Shirato S."/>
            <person name="Slamovits C.H."/>
            <person name="Spencer D.F."/>
            <person name="Suzuki S."/>
            <person name="Worden A.Z."/>
            <person name="Zauner S."/>
            <person name="Barry K."/>
            <person name="Bell C."/>
            <person name="Bharti A.K."/>
            <person name="Crow J.A."/>
            <person name="Grimwood J."/>
            <person name="Kramer R."/>
            <person name="Lindquist E."/>
            <person name="Lucas S."/>
            <person name="Salamov A."/>
            <person name="McFadden G.I."/>
            <person name="Lane C.E."/>
            <person name="Keeling P.J."/>
            <person name="Gray M.W."/>
            <person name="Grigoriev I.V."/>
            <person name="Archibald J.M."/>
        </authorList>
    </citation>
    <scope>NUCLEOTIDE SEQUENCE</scope>
    <source>
        <strain evidence="4">CCMP2712</strain>
    </source>
</reference>
<gene>
    <name evidence="2" type="ORF">GUITHDRAFT_137432</name>
</gene>